<proteinExistence type="predicted"/>
<keyword evidence="2" id="KW-1185">Reference proteome</keyword>
<name>A0A345H8T4_9FLAO</name>
<organism evidence="1 2">
    <name type="scientific">Flavobacterium arcticum</name>
    <dbReference type="NCBI Taxonomy" id="1784713"/>
    <lineage>
        <taxon>Bacteria</taxon>
        <taxon>Pseudomonadati</taxon>
        <taxon>Bacteroidota</taxon>
        <taxon>Flavobacteriia</taxon>
        <taxon>Flavobacteriales</taxon>
        <taxon>Flavobacteriaceae</taxon>
        <taxon>Flavobacterium</taxon>
    </lineage>
</organism>
<dbReference type="AlphaFoldDB" id="A0A345H8T4"/>
<accession>A0A345H8T4</accession>
<dbReference type="EMBL" id="CP031188">
    <property type="protein sequence ID" value="AXG72994.1"/>
    <property type="molecule type" value="Genomic_DNA"/>
</dbReference>
<protein>
    <submittedName>
        <fullName evidence="1">Uncharacterized protein</fullName>
    </submittedName>
</protein>
<evidence type="ECO:0000313" key="1">
    <source>
        <dbReference type="EMBL" id="AXG72994.1"/>
    </source>
</evidence>
<evidence type="ECO:0000313" key="2">
    <source>
        <dbReference type="Proteomes" id="UP000253951"/>
    </source>
</evidence>
<gene>
    <name evidence="1" type="ORF">DVK85_01585</name>
</gene>
<sequence>MTASVFTAQAQEKPRSITALSDKEIQALRDRKSIQFEASEYTENYPVLGITIMRDTVNEKAFYIFKEALSKKLTEKGIPHKYFIEVLNDDKGAAFAYFIKGRQHGIFTFDEFIALLPEAVRDYRRVFPKHPSEVQP</sequence>
<reference evidence="1 2" key="1">
    <citation type="submission" date="2018-07" db="EMBL/GenBank/DDBJ databases">
        <title>Complete genome sequence of Flavobacterium arcticum type strain SM1502T.</title>
        <authorList>
            <person name="Li Y."/>
            <person name="Li D.-D."/>
        </authorList>
    </citation>
    <scope>NUCLEOTIDE SEQUENCE [LARGE SCALE GENOMIC DNA]</scope>
    <source>
        <strain evidence="1 2">SM1502</strain>
    </source>
</reference>
<dbReference type="Proteomes" id="UP000253951">
    <property type="component" value="Chromosome"/>
</dbReference>
<dbReference type="KEGG" id="fat:DVK85_01585"/>